<dbReference type="GO" id="GO:0016887">
    <property type="term" value="F:ATP hydrolysis activity"/>
    <property type="evidence" value="ECO:0007669"/>
    <property type="project" value="InterPro"/>
</dbReference>
<keyword evidence="2" id="KW-0067">ATP-binding</keyword>
<protein>
    <submittedName>
        <fullName evidence="2">ABC transporter ATP-binding protein</fullName>
    </submittedName>
</protein>
<dbReference type="AlphaFoldDB" id="K1SDC6"/>
<dbReference type="Gene3D" id="3.40.50.300">
    <property type="entry name" value="P-loop containing nucleotide triphosphate hydrolases"/>
    <property type="match status" value="1"/>
</dbReference>
<dbReference type="InterPro" id="IPR050683">
    <property type="entry name" value="Bact_Polysacc_Export_ATP-bd"/>
</dbReference>
<sequence length="97" mass="10721">MQEKKKLAIEVDNVQKIYKLYDKPSDRMKEAFGFGKKTKHKLHYALKGVDMKIYQGETVGIIGTNGSGKSTILKIITGVLNPTSGRVLVNGRISALL</sequence>
<dbReference type="PANTHER" id="PTHR46743">
    <property type="entry name" value="TEICHOIC ACIDS EXPORT ATP-BINDING PROTEIN TAGH"/>
    <property type="match status" value="1"/>
</dbReference>
<dbReference type="InterPro" id="IPR027417">
    <property type="entry name" value="P-loop_NTPase"/>
</dbReference>
<accession>K1SDC6</accession>
<reference evidence="2" key="1">
    <citation type="journal article" date="2013" name="Environ. Microbiol.">
        <title>Microbiota from the distal guts of lean and obese adolescents exhibit partial functional redundancy besides clear differences in community structure.</title>
        <authorList>
            <person name="Ferrer M."/>
            <person name="Ruiz A."/>
            <person name="Lanza F."/>
            <person name="Haange S.B."/>
            <person name="Oberbach A."/>
            <person name="Till H."/>
            <person name="Bargiela R."/>
            <person name="Campoy C."/>
            <person name="Segura M.T."/>
            <person name="Richter M."/>
            <person name="von Bergen M."/>
            <person name="Seifert J."/>
            <person name="Suarez A."/>
        </authorList>
    </citation>
    <scope>NUCLEOTIDE SEQUENCE</scope>
</reference>
<proteinExistence type="predicted"/>
<dbReference type="Pfam" id="PF00005">
    <property type="entry name" value="ABC_tran"/>
    <property type="match status" value="1"/>
</dbReference>
<evidence type="ECO:0000313" key="2">
    <source>
        <dbReference type="EMBL" id="EKC45396.1"/>
    </source>
</evidence>
<dbReference type="InterPro" id="IPR003439">
    <property type="entry name" value="ABC_transporter-like_ATP-bd"/>
</dbReference>
<dbReference type="EMBL" id="AJWY01013918">
    <property type="protein sequence ID" value="EKC45396.1"/>
    <property type="molecule type" value="Genomic_DNA"/>
</dbReference>
<dbReference type="PANTHER" id="PTHR46743:SF2">
    <property type="entry name" value="TEICHOIC ACIDS EXPORT ATP-BINDING PROTEIN TAGH"/>
    <property type="match status" value="1"/>
</dbReference>
<evidence type="ECO:0000259" key="1">
    <source>
        <dbReference type="Pfam" id="PF00005"/>
    </source>
</evidence>
<dbReference type="SUPFAM" id="SSF52540">
    <property type="entry name" value="P-loop containing nucleoside triphosphate hydrolases"/>
    <property type="match status" value="1"/>
</dbReference>
<comment type="caution">
    <text evidence="2">The sequence shown here is derived from an EMBL/GenBank/DDBJ whole genome shotgun (WGS) entry which is preliminary data.</text>
</comment>
<name>K1SDC6_9ZZZZ</name>
<dbReference type="GO" id="GO:0005524">
    <property type="term" value="F:ATP binding"/>
    <property type="evidence" value="ECO:0007669"/>
    <property type="project" value="UniProtKB-KW"/>
</dbReference>
<gene>
    <name evidence="2" type="ORF">LEA_20253</name>
</gene>
<organism evidence="2">
    <name type="scientific">human gut metagenome</name>
    <dbReference type="NCBI Taxonomy" id="408170"/>
    <lineage>
        <taxon>unclassified sequences</taxon>
        <taxon>metagenomes</taxon>
        <taxon>organismal metagenomes</taxon>
    </lineage>
</organism>
<feature type="domain" description="ABC transporter" evidence="1">
    <location>
        <begin position="46"/>
        <end position="92"/>
    </location>
</feature>
<feature type="non-terminal residue" evidence="2">
    <location>
        <position position="97"/>
    </location>
</feature>
<keyword evidence="2" id="KW-0547">Nucleotide-binding</keyword>